<reference evidence="1 2" key="1">
    <citation type="journal article" date="2019" name="Nat. Ecol. Evol.">
        <title>Megaphylogeny resolves global patterns of mushroom evolution.</title>
        <authorList>
            <person name="Varga T."/>
            <person name="Krizsan K."/>
            <person name="Foldi C."/>
            <person name="Dima B."/>
            <person name="Sanchez-Garcia M."/>
            <person name="Sanchez-Ramirez S."/>
            <person name="Szollosi G.J."/>
            <person name="Szarkandi J.G."/>
            <person name="Papp V."/>
            <person name="Albert L."/>
            <person name="Andreopoulos W."/>
            <person name="Angelini C."/>
            <person name="Antonin V."/>
            <person name="Barry K.W."/>
            <person name="Bougher N.L."/>
            <person name="Buchanan P."/>
            <person name="Buyck B."/>
            <person name="Bense V."/>
            <person name="Catcheside P."/>
            <person name="Chovatia M."/>
            <person name="Cooper J."/>
            <person name="Damon W."/>
            <person name="Desjardin D."/>
            <person name="Finy P."/>
            <person name="Geml J."/>
            <person name="Haridas S."/>
            <person name="Hughes K."/>
            <person name="Justo A."/>
            <person name="Karasinski D."/>
            <person name="Kautmanova I."/>
            <person name="Kiss B."/>
            <person name="Kocsube S."/>
            <person name="Kotiranta H."/>
            <person name="LaButti K.M."/>
            <person name="Lechner B.E."/>
            <person name="Liimatainen K."/>
            <person name="Lipzen A."/>
            <person name="Lukacs Z."/>
            <person name="Mihaltcheva S."/>
            <person name="Morgado L.N."/>
            <person name="Niskanen T."/>
            <person name="Noordeloos M.E."/>
            <person name="Ohm R.A."/>
            <person name="Ortiz-Santana B."/>
            <person name="Ovrebo C."/>
            <person name="Racz N."/>
            <person name="Riley R."/>
            <person name="Savchenko A."/>
            <person name="Shiryaev A."/>
            <person name="Soop K."/>
            <person name="Spirin V."/>
            <person name="Szebenyi C."/>
            <person name="Tomsovsky M."/>
            <person name="Tulloss R.E."/>
            <person name="Uehling J."/>
            <person name="Grigoriev I.V."/>
            <person name="Vagvolgyi C."/>
            <person name="Papp T."/>
            <person name="Martin F.M."/>
            <person name="Miettinen O."/>
            <person name="Hibbett D.S."/>
            <person name="Nagy L.G."/>
        </authorList>
    </citation>
    <scope>NUCLEOTIDE SEQUENCE [LARGE SCALE GENOMIC DNA]</scope>
    <source>
        <strain evidence="1 2">CBS 309.79</strain>
    </source>
</reference>
<gene>
    <name evidence="1" type="ORF">BDV98DRAFT_54051</name>
</gene>
<dbReference type="EMBL" id="ML178823">
    <property type="protein sequence ID" value="TFL02176.1"/>
    <property type="molecule type" value="Genomic_DNA"/>
</dbReference>
<name>A0A5C3QJR6_9AGAR</name>
<organism evidence="1 2">
    <name type="scientific">Pterulicium gracile</name>
    <dbReference type="NCBI Taxonomy" id="1884261"/>
    <lineage>
        <taxon>Eukaryota</taxon>
        <taxon>Fungi</taxon>
        <taxon>Dikarya</taxon>
        <taxon>Basidiomycota</taxon>
        <taxon>Agaricomycotina</taxon>
        <taxon>Agaricomycetes</taxon>
        <taxon>Agaricomycetidae</taxon>
        <taxon>Agaricales</taxon>
        <taxon>Pleurotineae</taxon>
        <taxon>Pterulaceae</taxon>
        <taxon>Pterulicium</taxon>
    </lineage>
</organism>
<dbReference type="Proteomes" id="UP000305067">
    <property type="component" value="Unassembled WGS sequence"/>
</dbReference>
<accession>A0A5C3QJR6</accession>
<dbReference type="AlphaFoldDB" id="A0A5C3QJR6"/>
<evidence type="ECO:0000313" key="2">
    <source>
        <dbReference type="Proteomes" id="UP000305067"/>
    </source>
</evidence>
<evidence type="ECO:0000313" key="1">
    <source>
        <dbReference type="EMBL" id="TFL02176.1"/>
    </source>
</evidence>
<keyword evidence="2" id="KW-1185">Reference proteome</keyword>
<protein>
    <submittedName>
        <fullName evidence="1">Uncharacterized protein</fullName>
    </submittedName>
</protein>
<sequence length="191" mass="21106">MKCDRVWLGHCSLRDHPLEFGHLTCSFHRQIIFHNYGLDCVVAAAGVNRTITCLNRCSQTAACAQSFCKLLVGGWMSVSKIRPAARAQHNLNSTKLDFHCPRATSPSPFAEALASSIYVRGRNTYALSPLIRQLMSVATSNLATIVPRTRPTTHCMMNASPGWHPGTMAAINTTTICKPCNTPHRNSFRYC</sequence>
<proteinExistence type="predicted"/>